<accession>A0AA35YZ08</accession>
<evidence type="ECO:0000313" key="2">
    <source>
        <dbReference type="EMBL" id="CAI9282795.1"/>
    </source>
</evidence>
<name>A0AA35YZ08_LACSI</name>
<organism evidence="2 3">
    <name type="scientific">Lactuca saligna</name>
    <name type="common">Willowleaf lettuce</name>
    <dbReference type="NCBI Taxonomy" id="75948"/>
    <lineage>
        <taxon>Eukaryota</taxon>
        <taxon>Viridiplantae</taxon>
        <taxon>Streptophyta</taxon>
        <taxon>Embryophyta</taxon>
        <taxon>Tracheophyta</taxon>
        <taxon>Spermatophyta</taxon>
        <taxon>Magnoliopsida</taxon>
        <taxon>eudicotyledons</taxon>
        <taxon>Gunneridae</taxon>
        <taxon>Pentapetalae</taxon>
        <taxon>asterids</taxon>
        <taxon>campanulids</taxon>
        <taxon>Asterales</taxon>
        <taxon>Asteraceae</taxon>
        <taxon>Cichorioideae</taxon>
        <taxon>Cichorieae</taxon>
        <taxon>Lactucinae</taxon>
        <taxon>Lactuca</taxon>
    </lineage>
</organism>
<dbReference type="EMBL" id="OX465080">
    <property type="protein sequence ID" value="CAI9282795.1"/>
    <property type="molecule type" value="Genomic_DNA"/>
</dbReference>
<reference evidence="2" key="1">
    <citation type="submission" date="2023-04" db="EMBL/GenBank/DDBJ databases">
        <authorList>
            <person name="Vijverberg K."/>
            <person name="Xiong W."/>
            <person name="Schranz E."/>
        </authorList>
    </citation>
    <scope>NUCLEOTIDE SEQUENCE</scope>
</reference>
<dbReference type="Proteomes" id="UP001177003">
    <property type="component" value="Chromosome 4"/>
</dbReference>
<dbReference type="AlphaFoldDB" id="A0AA35YZ08"/>
<keyword evidence="3" id="KW-1185">Reference proteome</keyword>
<sequence length="100" mass="11088">MPETGRDEADLQNEIVPDADEITDDQLYTDDCEGFLDLGFIAQVVVPTVPLNLNPRKRKASSLRRAHDAEVGSYVVGYPSAPPPSKRSKLIFYLNDLAKI</sequence>
<protein>
    <submittedName>
        <fullName evidence="2">Uncharacterized protein</fullName>
    </submittedName>
</protein>
<evidence type="ECO:0000256" key="1">
    <source>
        <dbReference type="SAM" id="MobiDB-lite"/>
    </source>
</evidence>
<gene>
    <name evidence="2" type="ORF">LSALG_LOCUS22419</name>
</gene>
<evidence type="ECO:0000313" key="3">
    <source>
        <dbReference type="Proteomes" id="UP001177003"/>
    </source>
</evidence>
<proteinExistence type="predicted"/>
<feature type="region of interest" description="Disordered" evidence="1">
    <location>
        <begin position="1"/>
        <end position="20"/>
    </location>
</feature>